<dbReference type="SUPFAM" id="SSF56176">
    <property type="entry name" value="FAD-binding/transporter-associated domain-like"/>
    <property type="match status" value="1"/>
</dbReference>
<keyword evidence="3" id="KW-0285">Flavoprotein</keyword>
<proteinExistence type="inferred from homology"/>
<evidence type="ECO:0000256" key="3">
    <source>
        <dbReference type="ARBA" id="ARBA00022630"/>
    </source>
</evidence>
<dbReference type="InterPro" id="IPR016166">
    <property type="entry name" value="FAD-bd_PCMH"/>
</dbReference>
<dbReference type="Gene3D" id="3.40.462.20">
    <property type="match status" value="1"/>
</dbReference>
<dbReference type="InterPro" id="IPR050416">
    <property type="entry name" value="FAD-linked_Oxidoreductase"/>
</dbReference>
<feature type="domain" description="FAD-binding PCMH-type" evidence="6">
    <location>
        <begin position="36"/>
        <end position="207"/>
    </location>
</feature>
<dbReference type="Pfam" id="PF01565">
    <property type="entry name" value="FAD_binding_4"/>
    <property type="match status" value="1"/>
</dbReference>
<dbReference type="PROSITE" id="PS51387">
    <property type="entry name" value="FAD_PCMH"/>
    <property type="match status" value="1"/>
</dbReference>
<gene>
    <name evidence="7" type="ORF">ACFPIB_06445</name>
</gene>
<comment type="caution">
    <text evidence="7">The sequence shown here is derived from an EMBL/GenBank/DDBJ whole genome shotgun (WGS) entry which is preliminary data.</text>
</comment>
<dbReference type="InterPro" id="IPR036318">
    <property type="entry name" value="FAD-bd_PCMH-like_sf"/>
</dbReference>
<dbReference type="RefSeq" id="WP_378016612.1">
    <property type="nucleotide sequence ID" value="NZ_JBHSKT010000003.1"/>
</dbReference>
<dbReference type="InterPro" id="IPR016169">
    <property type="entry name" value="FAD-bd_PCMH_sub2"/>
</dbReference>
<dbReference type="PROSITE" id="PS00862">
    <property type="entry name" value="OX2_COVAL_FAD"/>
    <property type="match status" value="1"/>
</dbReference>
<dbReference type="Gene3D" id="3.30.43.10">
    <property type="entry name" value="Uridine Diphospho-n-acetylenolpyruvylglucosamine Reductase, domain 2"/>
    <property type="match status" value="1"/>
</dbReference>
<dbReference type="PANTHER" id="PTHR42973">
    <property type="entry name" value="BINDING OXIDOREDUCTASE, PUTATIVE (AFU_ORTHOLOGUE AFUA_1G17690)-RELATED"/>
    <property type="match status" value="1"/>
</dbReference>
<accession>A0ABW0EAI4</accession>
<keyword evidence="4" id="KW-0274">FAD</keyword>
<keyword evidence="8" id="KW-1185">Reference proteome</keyword>
<evidence type="ECO:0000313" key="8">
    <source>
        <dbReference type="Proteomes" id="UP001596161"/>
    </source>
</evidence>
<reference evidence="8" key="1">
    <citation type="journal article" date="2019" name="Int. J. Syst. Evol. Microbiol.">
        <title>The Global Catalogue of Microorganisms (GCM) 10K type strain sequencing project: providing services to taxonomists for standard genome sequencing and annotation.</title>
        <authorList>
            <consortium name="The Broad Institute Genomics Platform"/>
            <consortium name="The Broad Institute Genome Sequencing Center for Infectious Disease"/>
            <person name="Wu L."/>
            <person name="Ma J."/>
        </authorList>
    </citation>
    <scope>NUCLEOTIDE SEQUENCE [LARGE SCALE GENOMIC DNA]</scope>
    <source>
        <strain evidence="8">KACC 12602</strain>
    </source>
</reference>
<name>A0ABW0EAI4_9BACT</name>
<keyword evidence="5" id="KW-0560">Oxidoreductase</keyword>
<organism evidence="7 8">
    <name type="scientific">Adhaeribacter terreus</name>
    <dbReference type="NCBI Taxonomy" id="529703"/>
    <lineage>
        <taxon>Bacteria</taxon>
        <taxon>Pseudomonadati</taxon>
        <taxon>Bacteroidota</taxon>
        <taxon>Cytophagia</taxon>
        <taxon>Cytophagales</taxon>
        <taxon>Hymenobacteraceae</taxon>
        <taxon>Adhaeribacter</taxon>
    </lineage>
</organism>
<comment type="cofactor">
    <cofactor evidence="1">
        <name>FAD</name>
        <dbReference type="ChEBI" id="CHEBI:57692"/>
    </cofactor>
</comment>
<evidence type="ECO:0000256" key="5">
    <source>
        <dbReference type="ARBA" id="ARBA00023002"/>
    </source>
</evidence>
<protein>
    <submittedName>
        <fullName evidence="7">FAD-binding oxidoreductase</fullName>
    </submittedName>
</protein>
<dbReference type="Proteomes" id="UP001596161">
    <property type="component" value="Unassembled WGS sequence"/>
</dbReference>
<dbReference type="InterPro" id="IPR016167">
    <property type="entry name" value="FAD-bd_PCMH_sub1"/>
</dbReference>
<evidence type="ECO:0000256" key="4">
    <source>
        <dbReference type="ARBA" id="ARBA00022827"/>
    </source>
</evidence>
<evidence type="ECO:0000256" key="2">
    <source>
        <dbReference type="ARBA" id="ARBA00005466"/>
    </source>
</evidence>
<comment type="similarity">
    <text evidence="2">Belongs to the oxygen-dependent FAD-linked oxidoreductase family.</text>
</comment>
<dbReference type="InterPro" id="IPR016164">
    <property type="entry name" value="FAD-linked_Oxase-like_C"/>
</dbReference>
<dbReference type="Gene3D" id="3.30.465.10">
    <property type="match status" value="1"/>
</dbReference>
<evidence type="ECO:0000256" key="1">
    <source>
        <dbReference type="ARBA" id="ARBA00001974"/>
    </source>
</evidence>
<dbReference type="InterPro" id="IPR006093">
    <property type="entry name" value="Oxy_OxRdtase_FAD_BS"/>
</dbReference>
<evidence type="ECO:0000313" key="7">
    <source>
        <dbReference type="EMBL" id="MFC5270241.1"/>
    </source>
</evidence>
<dbReference type="EMBL" id="JBHSKT010000003">
    <property type="protein sequence ID" value="MFC5270241.1"/>
    <property type="molecule type" value="Genomic_DNA"/>
</dbReference>
<dbReference type="InterPro" id="IPR006094">
    <property type="entry name" value="Oxid_FAD_bind_N"/>
</dbReference>
<evidence type="ECO:0000259" key="6">
    <source>
        <dbReference type="PROSITE" id="PS51387"/>
    </source>
</evidence>
<dbReference type="InterPro" id="IPR012951">
    <property type="entry name" value="BBE"/>
</dbReference>
<dbReference type="SUPFAM" id="SSF55103">
    <property type="entry name" value="FAD-linked oxidases, C-terminal domain"/>
    <property type="match status" value="1"/>
</dbReference>
<dbReference type="PANTHER" id="PTHR42973:SF39">
    <property type="entry name" value="FAD-BINDING PCMH-TYPE DOMAIN-CONTAINING PROTEIN"/>
    <property type="match status" value="1"/>
</dbReference>
<dbReference type="Pfam" id="PF08031">
    <property type="entry name" value="BBE"/>
    <property type="match status" value="1"/>
</dbReference>
<sequence length="461" mass="51361">MQDEPVITALKSRLRGELIQKSDAGYDDARKVYNGMIDKRPLYIARCANVADVIYCVNFAREQKLLLAIRGGGHNGPGLGTCDDGLVIDLSHMKGIRIDPEEKTAWVEGGCTFGDFDHAAHAFGLATPGGIISTTGVGGLTLGGGIGHLTRKYGLTIDNLIGADIVLADGSFVHANKNSHEDLFWAIRGGGGNFGVVTAFHFKLHPVDTTYSGPMLWELDQAKEIMQWYRDFIKDAPEDLNGFFAFLKVPPVEPFPQEYHTKTMCGIVWCYTGDLAEAEKIFKPIRDFKTPAIDFVGPIPHPALQTMFDALYPPGYQWYWKADFVNELPDEAIDRHLEFANKFPSLFSTMHLYPINGAAHKPAKTDMAWNFRDAIWAQVIVGVDPEPANKEKVVSWARDYYNALHPYGAGGAYINFMMEEGEDRIRATYGGNYARLERIKTKYDPGNLFQVNQNIKPLVDD</sequence>